<dbReference type="GO" id="GO:0016837">
    <property type="term" value="F:carbon-oxygen lyase activity, acting on polysaccharides"/>
    <property type="evidence" value="ECO:0007669"/>
    <property type="project" value="TreeGrafter"/>
</dbReference>
<proteinExistence type="inferred from homology"/>
<dbReference type="SUPFAM" id="SSF51126">
    <property type="entry name" value="Pectin lyase-like"/>
    <property type="match status" value="1"/>
</dbReference>
<gene>
    <name evidence="11" type="ORF">BROFUL_00325</name>
</gene>
<feature type="chain" id="PRO_5005644111" description="Right handed beta helix domain-containing protein" evidence="10">
    <location>
        <begin position="21"/>
        <end position="636"/>
    </location>
</feature>
<dbReference type="GO" id="GO:0005576">
    <property type="term" value="C:extracellular region"/>
    <property type="evidence" value="ECO:0007669"/>
    <property type="project" value="UniProtKB-SubCell"/>
</dbReference>
<keyword evidence="4" id="KW-0479">Metal-binding</keyword>
<dbReference type="InterPro" id="IPR012334">
    <property type="entry name" value="Pectin_lyas_fold"/>
</dbReference>
<evidence type="ECO:0000256" key="5">
    <source>
        <dbReference type="ARBA" id="ARBA00022729"/>
    </source>
</evidence>
<dbReference type="EMBL" id="LAQJ01000040">
    <property type="protein sequence ID" value="KKO20945.1"/>
    <property type="molecule type" value="Genomic_DNA"/>
</dbReference>
<evidence type="ECO:0008006" key="13">
    <source>
        <dbReference type="Google" id="ProtNLM"/>
    </source>
</evidence>
<dbReference type="PANTHER" id="PTHR40088:SF1">
    <property type="entry name" value="PECTATE LYASE PEL9"/>
    <property type="match status" value="1"/>
</dbReference>
<sequence length="636" mass="71893">MNIFLILFMLCTSLCCSHFSYEQSLAFGNIYYVDPNNGNDAKTGNISNPWKTVGKSISKMQPGDTLYLRGGTYLESNITLSRSGTEAEPITIKNYPGETPLLEDAGDFLEFRSIPNSEWQVVDAKRKIFVSSRSFSIANIQGYFQEGNNKYRLVPYARYGDFSSDNENFSKSRYIYVGPGVYYDKRSDSPTKKKIFIRLQHSDIQEQRRYLYPSNTDPRQTVIYLYPSREFIQISRGVSHIHMEGLAIRSGLNALLINSYAHHIIVKNCNILGGRTHIRVIGETHHLTLDGITIIDYFPPWICYSDVKVETSPPGDSTTYVAGSLKLSPLILGENNHDIEIKNSTFMNLFDGIVTNRILYNFHVHNNTFDNIVDDIMQINSGGYHFEIDHNRFLNVTRSVSRQEQGQTPLDPGTKYIHHNIIDARRKFFHSRPGSFIWKKTGDGMLAGPPFGRHGIRGIGQGDPWKIYNNTILMADARNGNWVRLGAGYEYAYSTFFPGNPHEVYNNIFVQTANHMVARSVRVADGSQILDGNLYYFSSTPLTNPIFENFSDGLSIRNFNSLAVFKKSSFFTSSKSIYAKGFENSGIQANPQLDINYYPDPDGPAAEGAVTLPKGWPGQDGGRYRGALPPKYLHRK</sequence>
<evidence type="ECO:0000256" key="1">
    <source>
        <dbReference type="ARBA" id="ARBA00001913"/>
    </source>
</evidence>
<evidence type="ECO:0000256" key="6">
    <source>
        <dbReference type="ARBA" id="ARBA00022837"/>
    </source>
</evidence>
<dbReference type="GO" id="GO:0046872">
    <property type="term" value="F:metal ion binding"/>
    <property type="evidence" value="ECO:0007669"/>
    <property type="project" value="UniProtKB-KW"/>
</dbReference>
<keyword evidence="7" id="KW-0456">Lyase</keyword>
<keyword evidence="3" id="KW-0964">Secreted</keyword>
<dbReference type="Gene3D" id="2.160.20.10">
    <property type="entry name" value="Single-stranded right-handed beta-helix, Pectin lyase-like"/>
    <property type="match status" value="2"/>
</dbReference>
<comment type="subcellular location">
    <subcellularLocation>
        <location evidence="2">Secreted</location>
    </subcellularLocation>
</comment>
<reference evidence="11 12" key="1">
    <citation type="journal article" date="2013" name="BMC Microbiol.">
        <title>Identification of the type II cytochrome c maturation pathway in anammox bacteria by comparative genomics.</title>
        <authorList>
            <person name="Ferousi C."/>
            <person name="Speth D.R."/>
            <person name="Reimann J."/>
            <person name="Op den Camp H.J."/>
            <person name="Allen J.W."/>
            <person name="Keltjens J.T."/>
            <person name="Jetten M.S."/>
        </authorList>
    </citation>
    <scope>NUCLEOTIDE SEQUENCE [LARGE SCALE GENOMIC DNA]</scope>
    <source>
        <strain evidence="11">RU1</strain>
    </source>
</reference>
<organism evidence="11 12">
    <name type="scientific">Candidatus Brocadia fulgida</name>
    <dbReference type="NCBI Taxonomy" id="380242"/>
    <lineage>
        <taxon>Bacteria</taxon>
        <taxon>Pseudomonadati</taxon>
        <taxon>Planctomycetota</taxon>
        <taxon>Candidatus Brocadiia</taxon>
        <taxon>Candidatus Brocadiales</taxon>
        <taxon>Candidatus Brocadiaceae</taxon>
        <taxon>Candidatus Brocadia</taxon>
    </lineage>
</organism>
<feature type="signal peptide" evidence="10">
    <location>
        <begin position="1"/>
        <end position="20"/>
    </location>
</feature>
<comment type="caution">
    <text evidence="11">The sequence shown here is derived from an EMBL/GenBank/DDBJ whole genome shotgun (WGS) entry which is preliminary data.</text>
</comment>
<evidence type="ECO:0000256" key="4">
    <source>
        <dbReference type="ARBA" id="ARBA00022723"/>
    </source>
</evidence>
<keyword evidence="12" id="KW-1185">Reference proteome</keyword>
<keyword evidence="5 10" id="KW-0732">Signal</keyword>
<dbReference type="Proteomes" id="UP000034954">
    <property type="component" value="Unassembled WGS sequence"/>
</dbReference>
<comment type="similarity">
    <text evidence="8">Belongs to the polysaccharide lyase 9 family.</text>
</comment>
<name>A0A0M2UZ79_9BACT</name>
<feature type="region of interest" description="Disordered" evidence="9">
    <location>
        <begin position="604"/>
        <end position="636"/>
    </location>
</feature>
<dbReference type="AlphaFoldDB" id="A0A0M2UZ79"/>
<evidence type="ECO:0000256" key="10">
    <source>
        <dbReference type="SAM" id="SignalP"/>
    </source>
</evidence>
<evidence type="ECO:0000313" key="12">
    <source>
        <dbReference type="Proteomes" id="UP000034954"/>
    </source>
</evidence>
<dbReference type="InterPro" id="IPR011050">
    <property type="entry name" value="Pectin_lyase_fold/virulence"/>
</dbReference>
<comment type="cofactor">
    <cofactor evidence="1">
        <name>Ca(2+)</name>
        <dbReference type="ChEBI" id="CHEBI:29108"/>
    </cofactor>
</comment>
<dbReference type="InterPro" id="IPR052052">
    <property type="entry name" value="Polysaccharide_Lyase_9"/>
</dbReference>
<evidence type="ECO:0000256" key="9">
    <source>
        <dbReference type="SAM" id="MobiDB-lite"/>
    </source>
</evidence>
<evidence type="ECO:0000313" key="11">
    <source>
        <dbReference type="EMBL" id="KKO20945.1"/>
    </source>
</evidence>
<keyword evidence="6" id="KW-0106">Calcium</keyword>
<protein>
    <recommendedName>
        <fullName evidence="13">Right handed beta helix domain-containing protein</fullName>
    </recommendedName>
</protein>
<accession>A0A0M2UZ79</accession>
<evidence type="ECO:0000256" key="8">
    <source>
        <dbReference type="ARBA" id="ARBA00038263"/>
    </source>
</evidence>
<evidence type="ECO:0000256" key="3">
    <source>
        <dbReference type="ARBA" id="ARBA00022525"/>
    </source>
</evidence>
<dbReference type="PANTHER" id="PTHR40088">
    <property type="entry name" value="PECTATE LYASE (EUROFUNG)"/>
    <property type="match status" value="1"/>
</dbReference>
<evidence type="ECO:0000256" key="7">
    <source>
        <dbReference type="ARBA" id="ARBA00023239"/>
    </source>
</evidence>
<evidence type="ECO:0000256" key="2">
    <source>
        <dbReference type="ARBA" id="ARBA00004613"/>
    </source>
</evidence>